<dbReference type="EMBL" id="CP066744">
    <property type="protein sequence ID" value="QQK07871.1"/>
    <property type="molecule type" value="Genomic_DNA"/>
</dbReference>
<evidence type="ECO:0000313" key="2">
    <source>
        <dbReference type="Proteomes" id="UP000595814"/>
    </source>
</evidence>
<gene>
    <name evidence="1" type="ORF">JFY71_11455</name>
</gene>
<keyword evidence="1" id="KW-0418">Kinase</keyword>
<protein>
    <submittedName>
        <fullName evidence="1">Sensor histidine kinase</fullName>
    </submittedName>
</protein>
<accession>A0AC61MVI6</accession>
<reference evidence="1 2" key="1">
    <citation type="journal article" date="2022" name="Int. J. Syst. Evol. Microbiol.">
        <title>Miniphocaeibacter halophilus sp. nov., an ammonium-tolerant acetate-producing bacterium isolated from a biogas system.</title>
        <authorList>
            <person name="Schnurer A."/>
            <person name="Singh A."/>
            <person name="Bi S."/>
            <person name="Qiao W."/>
            <person name="Westerholm M."/>
        </authorList>
    </citation>
    <scope>NUCLEOTIDE SEQUENCE [LARGE SCALE GENOMIC DNA]</scope>
    <source>
        <strain evidence="1 2">AMB_01</strain>
    </source>
</reference>
<keyword evidence="2" id="KW-1185">Reference proteome</keyword>
<evidence type="ECO:0000313" key="1">
    <source>
        <dbReference type="EMBL" id="QQK07871.1"/>
    </source>
</evidence>
<proteinExistence type="predicted"/>
<name>A0AC61MVI6_9FIRM</name>
<dbReference type="Proteomes" id="UP000595814">
    <property type="component" value="Chromosome"/>
</dbReference>
<organism evidence="1 2">
    <name type="scientific">Miniphocaeibacter halophilus</name>
    <dbReference type="NCBI Taxonomy" id="2931922"/>
    <lineage>
        <taxon>Bacteria</taxon>
        <taxon>Bacillati</taxon>
        <taxon>Bacillota</taxon>
        <taxon>Tissierellia</taxon>
        <taxon>Tissierellales</taxon>
        <taxon>Peptoniphilaceae</taxon>
        <taxon>Miniphocaeibacter</taxon>
    </lineage>
</organism>
<keyword evidence="1" id="KW-0808">Transferase</keyword>
<sequence length="382" mass="44369">MTKYLEYSLRYIIIVFAFVFSILNKSMTLVNFSILLLYIIFFHLTNYQKFNENTKIFLILLEILFGLYLAQRDITMITIYMVNPILDVLKELKARIAGFYIILIIGIGIYYLRQNLNIYNIFTLFTIFIFSITLGYVLRQNKKIKTMENKIDELIIDKKELINEHRNKDILLEEIYTNKERNRISRDIHDSVGHRLSAIIIQLSAIEKLAKINGDKASELSGNLRNYATEALNDIRKVLRRIKPQNTGKDELITLIQEIINQNSKLTGLNIKFKFSSERYPIPNDLEEVFVNAVREFISNSIKHGKASLVDINLFYKEDEIILSMRDNGLGSEKIKKGIGLTALEERVKEHKGSLTIETGKKKGFLINIVFYRGKYDKGNVS</sequence>